<dbReference type="Proteomes" id="UP001208186">
    <property type="component" value="Unassembled WGS sequence"/>
</dbReference>
<accession>A0AAE3ICG3</accession>
<feature type="transmembrane region" description="Helical" evidence="1">
    <location>
        <begin position="21"/>
        <end position="41"/>
    </location>
</feature>
<comment type="caution">
    <text evidence="3">The sequence shown here is derived from an EMBL/GenBank/DDBJ whole genome shotgun (WGS) entry which is preliminary data.</text>
</comment>
<evidence type="ECO:0000313" key="5">
    <source>
        <dbReference type="Proteomes" id="UP001209746"/>
    </source>
</evidence>
<evidence type="ECO:0000313" key="2">
    <source>
        <dbReference type="EMBL" id="MCU4718455.1"/>
    </source>
</evidence>
<keyword evidence="4" id="KW-1185">Reference proteome</keyword>
<reference evidence="3" key="1">
    <citation type="submission" date="2023-02" db="EMBL/GenBank/DDBJ databases">
        <title>Enrichment on poylsaccharides allowed isolation of novel metabolic and taxonomic groups of Haloarchaea.</title>
        <authorList>
            <person name="Sorokin D.Y."/>
            <person name="Elcheninov A.G."/>
            <person name="Khizhniak T.V."/>
            <person name="Kolganova T.V."/>
            <person name="Kublanov I.V."/>
        </authorList>
    </citation>
    <scope>NUCLEOTIDE SEQUENCE</scope>
    <source>
        <strain evidence="2 4">HArc-curdl5-1</strain>
        <strain evidence="3">HArc-curdl7</strain>
    </source>
</reference>
<name>A0AAE3ICG3_9EURY</name>
<organism evidence="3 5">
    <name type="scientific">Halapricum hydrolyticum</name>
    <dbReference type="NCBI Taxonomy" id="2979991"/>
    <lineage>
        <taxon>Archaea</taxon>
        <taxon>Methanobacteriati</taxon>
        <taxon>Methanobacteriota</taxon>
        <taxon>Stenosarchaea group</taxon>
        <taxon>Halobacteria</taxon>
        <taxon>Halobacteriales</taxon>
        <taxon>Haloarculaceae</taxon>
        <taxon>Halapricum</taxon>
    </lineage>
</organism>
<dbReference type="RefSeq" id="WP_315909211.1">
    <property type="nucleotide sequence ID" value="NZ_JAOPKC010000011.1"/>
</dbReference>
<dbReference type="EMBL" id="JAOPKC010000011">
    <property type="protein sequence ID" value="MCU4718455.1"/>
    <property type="molecule type" value="Genomic_DNA"/>
</dbReference>
<keyword evidence="1" id="KW-0812">Transmembrane</keyword>
<proteinExistence type="predicted"/>
<dbReference type="Proteomes" id="UP001209746">
    <property type="component" value="Unassembled WGS sequence"/>
</dbReference>
<sequence>MAELSDGQLFESDKHGRQRSVVFAIVLATGFLAVVAGVATLMAEANIAVAVGLLAVGAALLAVAGAIAIGELDAYLFE</sequence>
<protein>
    <submittedName>
        <fullName evidence="3">Uncharacterized protein</fullName>
    </submittedName>
</protein>
<dbReference type="EMBL" id="JAOPKD010000010">
    <property type="protein sequence ID" value="MCU4727526.1"/>
    <property type="molecule type" value="Genomic_DNA"/>
</dbReference>
<gene>
    <name evidence="3" type="ORF">OB914_11165</name>
    <name evidence="2" type="ORF">OB916_10320</name>
</gene>
<keyword evidence="1" id="KW-1133">Transmembrane helix</keyword>
<dbReference type="AlphaFoldDB" id="A0AAE3ICG3"/>
<feature type="transmembrane region" description="Helical" evidence="1">
    <location>
        <begin position="47"/>
        <end position="69"/>
    </location>
</feature>
<evidence type="ECO:0000313" key="4">
    <source>
        <dbReference type="Proteomes" id="UP001208186"/>
    </source>
</evidence>
<evidence type="ECO:0000256" key="1">
    <source>
        <dbReference type="SAM" id="Phobius"/>
    </source>
</evidence>
<evidence type="ECO:0000313" key="3">
    <source>
        <dbReference type="EMBL" id="MCU4727526.1"/>
    </source>
</evidence>
<keyword evidence="1" id="KW-0472">Membrane</keyword>